<evidence type="ECO:0000256" key="4">
    <source>
        <dbReference type="ARBA" id="ARBA00022692"/>
    </source>
</evidence>
<dbReference type="GO" id="GO:0005886">
    <property type="term" value="C:plasma membrane"/>
    <property type="evidence" value="ECO:0007669"/>
    <property type="project" value="UniProtKB-SubCell"/>
</dbReference>
<dbReference type="GO" id="GO:0022857">
    <property type="term" value="F:transmembrane transporter activity"/>
    <property type="evidence" value="ECO:0007669"/>
    <property type="project" value="InterPro"/>
</dbReference>
<keyword evidence="6" id="KW-0472">Membrane</keyword>
<dbReference type="InterPro" id="IPR003400">
    <property type="entry name" value="ExbD"/>
</dbReference>
<dbReference type="Pfam" id="PF02472">
    <property type="entry name" value="ExbD"/>
    <property type="match status" value="1"/>
</dbReference>
<sequence>MRIRPRGPQGIVEGDLTPMIDMAFQLIAFFMFVINFSEVEQDQRVTLPASELARPPEAPYEQPLTIHLTDDDHFIYGGKELTSIGALRSDLLQETQIIKRLTNKDIADVTVIIRGDEDAKTGMVQRVIQIAQELGFEAFALRGKQSDIPTLGGERQMQPE</sequence>
<dbReference type="RefSeq" id="WP_146450978.1">
    <property type="nucleotide sequence ID" value="NZ_SJPS01000003.1"/>
</dbReference>
<evidence type="ECO:0000313" key="9">
    <source>
        <dbReference type="Proteomes" id="UP000318437"/>
    </source>
</evidence>
<protein>
    <submittedName>
        <fullName evidence="8">Biopolymer transport protein ExbD/TolR</fullName>
    </submittedName>
</protein>
<comment type="caution">
    <text evidence="8">The sequence shown here is derived from an EMBL/GenBank/DDBJ whole genome shotgun (WGS) entry which is preliminary data.</text>
</comment>
<evidence type="ECO:0000256" key="1">
    <source>
        <dbReference type="ARBA" id="ARBA00004162"/>
    </source>
</evidence>
<proteinExistence type="inferred from homology"/>
<keyword evidence="7" id="KW-0813">Transport</keyword>
<name>A0A5C6CTG8_9BACT</name>
<evidence type="ECO:0000256" key="3">
    <source>
        <dbReference type="ARBA" id="ARBA00022475"/>
    </source>
</evidence>
<dbReference type="Proteomes" id="UP000318437">
    <property type="component" value="Unassembled WGS sequence"/>
</dbReference>
<dbReference type="GO" id="GO:0015031">
    <property type="term" value="P:protein transport"/>
    <property type="evidence" value="ECO:0007669"/>
    <property type="project" value="UniProtKB-KW"/>
</dbReference>
<keyword evidence="4 7" id="KW-0812">Transmembrane</keyword>
<dbReference type="Gene3D" id="3.30.420.270">
    <property type="match status" value="1"/>
</dbReference>
<evidence type="ECO:0000313" key="8">
    <source>
        <dbReference type="EMBL" id="TWU27822.1"/>
    </source>
</evidence>
<dbReference type="PANTHER" id="PTHR30558">
    <property type="entry name" value="EXBD MEMBRANE COMPONENT OF PMF-DRIVEN MACROMOLECULE IMPORT SYSTEM"/>
    <property type="match status" value="1"/>
</dbReference>
<comment type="subcellular location">
    <subcellularLocation>
        <location evidence="1">Cell membrane</location>
        <topology evidence="1">Single-pass membrane protein</topology>
    </subcellularLocation>
    <subcellularLocation>
        <location evidence="7">Cell membrane</location>
        <topology evidence="7">Single-pass type II membrane protein</topology>
    </subcellularLocation>
</comment>
<keyword evidence="9" id="KW-1185">Reference proteome</keyword>
<comment type="similarity">
    <text evidence="2 7">Belongs to the ExbD/TolR family.</text>
</comment>
<keyword evidence="7" id="KW-0653">Protein transport</keyword>
<keyword evidence="5" id="KW-1133">Transmembrane helix</keyword>
<dbReference type="EMBL" id="SJPS01000003">
    <property type="protein sequence ID" value="TWU27822.1"/>
    <property type="molecule type" value="Genomic_DNA"/>
</dbReference>
<gene>
    <name evidence="8" type="ORF">Pla144_25990</name>
</gene>
<dbReference type="PANTHER" id="PTHR30558:SF3">
    <property type="entry name" value="BIOPOLYMER TRANSPORT PROTEIN EXBD-RELATED"/>
    <property type="match status" value="1"/>
</dbReference>
<accession>A0A5C6CTG8</accession>
<keyword evidence="3" id="KW-1003">Cell membrane</keyword>
<organism evidence="8 9">
    <name type="scientific">Bythopirellula polymerisocia</name>
    <dbReference type="NCBI Taxonomy" id="2528003"/>
    <lineage>
        <taxon>Bacteria</taxon>
        <taxon>Pseudomonadati</taxon>
        <taxon>Planctomycetota</taxon>
        <taxon>Planctomycetia</taxon>
        <taxon>Pirellulales</taxon>
        <taxon>Lacipirellulaceae</taxon>
        <taxon>Bythopirellula</taxon>
    </lineage>
</organism>
<reference evidence="8 9" key="1">
    <citation type="submission" date="2019-02" db="EMBL/GenBank/DDBJ databases">
        <title>Deep-cultivation of Planctomycetes and their phenomic and genomic characterization uncovers novel biology.</title>
        <authorList>
            <person name="Wiegand S."/>
            <person name="Jogler M."/>
            <person name="Boedeker C."/>
            <person name="Pinto D."/>
            <person name="Vollmers J."/>
            <person name="Rivas-Marin E."/>
            <person name="Kohn T."/>
            <person name="Peeters S.H."/>
            <person name="Heuer A."/>
            <person name="Rast P."/>
            <person name="Oberbeckmann S."/>
            <person name="Bunk B."/>
            <person name="Jeske O."/>
            <person name="Meyerdierks A."/>
            <person name="Storesund J.E."/>
            <person name="Kallscheuer N."/>
            <person name="Luecker S."/>
            <person name="Lage O.M."/>
            <person name="Pohl T."/>
            <person name="Merkel B.J."/>
            <person name="Hornburger P."/>
            <person name="Mueller R.-W."/>
            <person name="Bruemmer F."/>
            <person name="Labrenz M."/>
            <person name="Spormann A.M."/>
            <person name="Op Den Camp H."/>
            <person name="Overmann J."/>
            <person name="Amann R."/>
            <person name="Jetten M.S.M."/>
            <person name="Mascher T."/>
            <person name="Medema M.H."/>
            <person name="Devos D.P."/>
            <person name="Kaster A.-K."/>
            <person name="Ovreas L."/>
            <person name="Rohde M."/>
            <person name="Galperin M.Y."/>
            <person name="Jogler C."/>
        </authorList>
    </citation>
    <scope>NUCLEOTIDE SEQUENCE [LARGE SCALE GENOMIC DNA]</scope>
    <source>
        <strain evidence="8 9">Pla144</strain>
    </source>
</reference>
<evidence type="ECO:0000256" key="5">
    <source>
        <dbReference type="ARBA" id="ARBA00022989"/>
    </source>
</evidence>
<dbReference type="OrthoDB" id="284492at2"/>
<evidence type="ECO:0000256" key="7">
    <source>
        <dbReference type="RuleBase" id="RU003879"/>
    </source>
</evidence>
<evidence type="ECO:0000256" key="2">
    <source>
        <dbReference type="ARBA" id="ARBA00005811"/>
    </source>
</evidence>
<evidence type="ECO:0000256" key="6">
    <source>
        <dbReference type="ARBA" id="ARBA00023136"/>
    </source>
</evidence>
<dbReference type="AlphaFoldDB" id="A0A5C6CTG8"/>